<dbReference type="GO" id="GO:0016853">
    <property type="term" value="F:isomerase activity"/>
    <property type="evidence" value="ECO:0007669"/>
    <property type="project" value="UniProtKB-KW"/>
</dbReference>
<keyword evidence="2" id="KW-0413">Isomerase</keyword>
<keyword evidence="5" id="KW-1185">Reference proteome</keyword>
<dbReference type="PANTHER" id="PTHR13774">
    <property type="entry name" value="PHENAZINE BIOSYNTHESIS PROTEIN"/>
    <property type="match status" value="1"/>
</dbReference>
<dbReference type="SUPFAM" id="SSF54506">
    <property type="entry name" value="Diaminopimelate epimerase-like"/>
    <property type="match status" value="1"/>
</dbReference>
<organism evidence="4 5">
    <name type="scientific">Geosporobacter ferrireducens</name>
    <dbReference type="NCBI Taxonomy" id="1424294"/>
    <lineage>
        <taxon>Bacteria</taxon>
        <taxon>Bacillati</taxon>
        <taxon>Bacillota</taxon>
        <taxon>Clostridia</taxon>
        <taxon>Peptostreptococcales</taxon>
        <taxon>Thermotaleaceae</taxon>
        <taxon>Geosporobacter</taxon>
    </lineage>
</organism>
<dbReference type="KEGG" id="gfe:Gferi_14355"/>
<evidence type="ECO:0000313" key="5">
    <source>
        <dbReference type="Proteomes" id="UP000095743"/>
    </source>
</evidence>
<dbReference type="OrthoDB" id="9788221at2"/>
<evidence type="ECO:0000313" key="4">
    <source>
        <dbReference type="EMBL" id="AOT70650.1"/>
    </source>
</evidence>
<proteinExistence type="inferred from homology"/>
<feature type="active site" evidence="3">
    <location>
        <position position="54"/>
    </location>
</feature>
<dbReference type="NCBIfam" id="TIGR00654">
    <property type="entry name" value="PhzF_family"/>
    <property type="match status" value="1"/>
</dbReference>
<gene>
    <name evidence="4" type="ORF">Gferi_14355</name>
</gene>
<dbReference type="PIRSF" id="PIRSF016184">
    <property type="entry name" value="PhzC_PhzF"/>
    <property type="match status" value="1"/>
</dbReference>
<protein>
    <submittedName>
        <fullName evidence="4">Phenazine biosynthesis protein PhzF</fullName>
    </submittedName>
</protein>
<dbReference type="PANTHER" id="PTHR13774:SF17">
    <property type="entry name" value="PHENAZINE BIOSYNTHESIS-LIKE DOMAIN-CONTAINING PROTEIN"/>
    <property type="match status" value="1"/>
</dbReference>
<reference evidence="4 5" key="1">
    <citation type="submission" date="2016-09" db="EMBL/GenBank/DDBJ databases">
        <title>Genomic analysis reveals versatility of anaerobic energy metabolism of Geosporobacter ferrireducens IRF9 of phylum Firmicutes.</title>
        <authorList>
            <person name="Kim S.-J."/>
        </authorList>
    </citation>
    <scope>NUCLEOTIDE SEQUENCE [LARGE SCALE GENOMIC DNA]</scope>
    <source>
        <strain evidence="4 5">IRF9</strain>
    </source>
</reference>
<dbReference type="GO" id="GO:0005737">
    <property type="term" value="C:cytoplasm"/>
    <property type="evidence" value="ECO:0007669"/>
    <property type="project" value="TreeGrafter"/>
</dbReference>
<evidence type="ECO:0000256" key="3">
    <source>
        <dbReference type="PIRSR" id="PIRSR016184-1"/>
    </source>
</evidence>
<dbReference type="InterPro" id="IPR003719">
    <property type="entry name" value="Phenazine_PhzF-like"/>
</dbReference>
<dbReference type="Gene3D" id="3.10.310.10">
    <property type="entry name" value="Diaminopimelate Epimerase, Chain A, domain 1"/>
    <property type="match status" value="2"/>
</dbReference>
<dbReference type="EMBL" id="CP017269">
    <property type="protein sequence ID" value="AOT70650.1"/>
    <property type="molecule type" value="Genomic_DNA"/>
</dbReference>
<accession>A0A1D8GID2</accession>
<sequence length="287" mass="32786">MKRNGKHAETIKIFLVDAFTKEIFRGNPAMVCILDKKIEDAFMQKIAFEFNLSETAFLLPKENNNEYAIRWFTPQKEVPLCGHATLAASQVLFDHKRISSDEIIYYSESGILKAKKDIYGISLDFPLDEPEEVSVHPYSELLKAMGISAYENIVLGRSTKKLIIHLKSQEEVINVQPKYEEMKKLNVEGIKGVGITSTYNNQYHFITRYFNPWAGVNEDPVTGSVHTALAAYWSRILGINELKVHQASYRGGEMTLRIKDSNRLEIIGDARIVFKGELNLDEQDRHI</sequence>
<dbReference type="STRING" id="1424294.Gferi_14355"/>
<evidence type="ECO:0000256" key="1">
    <source>
        <dbReference type="ARBA" id="ARBA00008270"/>
    </source>
</evidence>
<comment type="similarity">
    <text evidence="1">Belongs to the PhzF family.</text>
</comment>
<dbReference type="AlphaFoldDB" id="A0A1D8GID2"/>
<evidence type="ECO:0000256" key="2">
    <source>
        <dbReference type="ARBA" id="ARBA00023235"/>
    </source>
</evidence>
<dbReference type="Pfam" id="PF02567">
    <property type="entry name" value="PhzC-PhzF"/>
    <property type="match status" value="1"/>
</dbReference>
<dbReference type="Proteomes" id="UP000095743">
    <property type="component" value="Chromosome"/>
</dbReference>
<dbReference type="RefSeq" id="WP_069977632.1">
    <property type="nucleotide sequence ID" value="NZ_CP017269.1"/>
</dbReference>
<name>A0A1D8GID2_9FIRM</name>